<comment type="caution">
    <text evidence="2">The sequence shown here is derived from an EMBL/GenBank/DDBJ whole genome shotgun (WGS) entry which is preliminary data.</text>
</comment>
<proteinExistence type="predicted"/>
<accession>A0A395N867</accession>
<dbReference type="EMBL" id="PXOA01000998">
    <property type="protein sequence ID" value="RFU72074.1"/>
    <property type="molecule type" value="Genomic_DNA"/>
</dbReference>
<evidence type="ECO:0000313" key="3">
    <source>
        <dbReference type="Proteomes" id="UP000266272"/>
    </source>
</evidence>
<organism evidence="2 3">
    <name type="scientific">Trichoderma arundinaceum</name>
    <dbReference type="NCBI Taxonomy" id="490622"/>
    <lineage>
        <taxon>Eukaryota</taxon>
        <taxon>Fungi</taxon>
        <taxon>Dikarya</taxon>
        <taxon>Ascomycota</taxon>
        <taxon>Pezizomycotina</taxon>
        <taxon>Sordariomycetes</taxon>
        <taxon>Hypocreomycetidae</taxon>
        <taxon>Hypocreales</taxon>
        <taxon>Hypocreaceae</taxon>
        <taxon>Trichoderma</taxon>
    </lineage>
</organism>
<dbReference type="Proteomes" id="UP000266272">
    <property type="component" value="Unassembled WGS sequence"/>
</dbReference>
<sequence>MAASSAASYCGIATRGSIVVIVVTNTAYAPAGWLAIAPNVPCNSPNPVAIRARAGATSAWSQGPKGCGGRPVRWPLVGGPQRFRVIKTGAWTPAELKGSAASSSPPPNSLPKSPNPPITIAGSLSRRQPGWRMLSSPLSCPLLAILFLSPLLLPLGPGAATVSQP</sequence>
<reference evidence="2 3" key="1">
    <citation type="journal article" date="2018" name="PLoS Pathog.">
        <title>Evolution of structural diversity of trichothecenes, a family of toxins produced by plant pathogenic and entomopathogenic fungi.</title>
        <authorList>
            <person name="Proctor R.H."/>
            <person name="McCormick S.P."/>
            <person name="Kim H.S."/>
            <person name="Cardoza R.E."/>
            <person name="Stanley A.M."/>
            <person name="Lindo L."/>
            <person name="Kelly A."/>
            <person name="Brown D.W."/>
            <person name="Lee T."/>
            <person name="Vaughan M.M."/>
            <person name="Alexander N.J."/>
            <person name="Busman M."/>
            <person name="Gutierrez S."/>
        </authorList>
    </citation>
    <scope>NUCLEOTIDE SEQUENCE [LARGE SCALE GENOMIC DNA]</scope>
    <source>
        <strain evidence="2 3">IBT 40837</strain>
    </source>
</reference>
<feature type="region of interest" description="Disordered" evidence="1">
    <location>
        <begin position="96"/>
        <end position="120"/>
    </location>
</feature>
<feature type="compositionally biased region" description="Pro residues" evidence="1">
    <location>
        <begin position="104"/>
        <end position="117"/>
    </location>
</feature>
<protein>
    <submittedName>
        <fullName evidence="2">Uncharacterized protein</fullName>
    </submittedName>
</protein>
<name>A0A395N867_TRIAR</name>
<gene>
    <name evidence="2" type="ORF">TARUN_10189</name>
</gene>
<evidence type="ECO:0000256" key="1">
    <source>
        <dbReference type="SAM" id="MobiDB-lite"/>
    </source>
</evidence>
<keyword evidence="3" id="KW-1185">Reference proteome</keyword>
<dbReference type="AlphaFoldDB" id="A0A395N867"/>
<evidence type="ECO:0000313" key="2">
    <source>
        <dbReference type="EMBL" id="RFU72074.1"/>
    </source>
</evidence>